<dbReference type="PROSITE" id="PS50042">
    <property type="entry name" value="CNMP_BINDING_3"/>
    <property type="match status" value="1"/>
</dbReference>
<sequence length="204" mass="23752">MQRNDGINFKARTYVPYPMIRTNIELKEYIIDITKYKNSDFVRIGYKASDKIIEQGSRVKNIYIMIEGLIKCFLIEESGKEFVQEFFGTGELFGELEIVNGSTSLCAVEAITDIEVFKIKHEKFLKLIEKDKKLNRLYINALISKIYYKGTRHSYNQLHTLEEKLSSLSQFDENTRSKIHKQDLASYFGVSIRSLNRALRKLNG</sequence>
<evidence type="ECO:0000313" key="3">
    <source>
        <dbReference type="Proteomes" id="UP000237640"/>
    </source>
</evidence>
<evidence type="ECO:0000259" key="1">
    <source>
        <dbReference type="PROSITE" id="PS50042"/>
    </source>
</evidence>
<organism evidence="2 3">
    <name type="scientific">Flagellimonas meridianipacifica</name>
    <dbReference type="NCBI Taxonomy" id="1080225"/>
    <lineage>
        <taxon>Bacteria</taxon>
        <taxon>Pseudomonadati</taxon>
        <taxon>Bacteroidota</taxon>
        <taxon>Flavobacteriia</taxon>
        <taxon>Flavobacteriales</taxon>
        <taxon>Flavobacteriaceae</taxon>
        <taxon>Flagellimonas</taxon>
    </lineage>
</organism>
<dbReference type="AlphaFoldDB" id="A0A2T0MIN2"/>
<proteinExistence type="predicted"/>
<keyword evidence="3" id="KW-1185">Reference proteome</keyword>
<dbReference type="Gene3D" id="2.60.120.10">
    <property type="entry name" value="Jelly Rolls"/>
    <property type="match status" value="1"/>
</dbReference>
<name>A0A2T0MIN2_9FLAO</name>
<dbReference type="InterPro" id="IPR014710">
    <property type="entry name" value="RmlC-like_jellyroll"/>
</dbReference>
<reference evidence="2 3" key="1">
    <citation type="submission" date="2018-03" db="EMBL/GenBank/DDBJ databases">
        <title>Genomic Encyclopedia of Archaeal and Bacterial Type Strains, Phase II (KMG-II): from individual species to whole genera.</title>
        <authorList>
            <person name="Goeker M."/>
        </authorList>
    </citation>
    <scope>NUCLEOTIDE SEQUENCE [LARGE SCALE GENOMIC DNA]</scope>
    <source>
        <strain evidence="2 3">DSM 25027</strain>
    </source>
</reference>
<dbReference type="SUPFAM" id="SSF51206">
    <property type="entry name" value="cAMP-binding domain-like"/>
    <property type="match status" value="1"/>
</dbReference>
<feature type="domain" description="Cyclic nucleotide-binding" evidence="1">
    <location>
        <begin position="46"/>
        <end position="145"/>
    </location>
</feature>
<dbReference type="Proteomes" id="UP000237640">
    <property type="component" value="Unassembled WGS sequence"/>
</dbReference>
<gene>
    <name evidence="2" type="ORF">CLV81_1423</name>
</gene>
<comment type="caution">
    <text evidence="2">The sequence shown here is derived from an EMBL/GenBank/DDBJ whole genome shotgun (WGS) entry which is preliminary data.</text>
</comment>
<dbReference type="InterPro" id="IPR018490">
    <property type="entry name" value="cNMP-bd_dom_sf"/>
</dbReference>
<accession>A0A2T0MIN2</accession>
<dbReference type="InterPro" id="IPR000595">
    <property type="entry name" value="cNMP-bd_dom"/>
</dbReference>
<dbReference type="Pfam" id="PF00027">
    <property type="entry name" value="cNMP_binding"/>
    <property type="match status" value="1"/>
</dbReference>
<dbReference type="CDD" id="cd00038">
    <property type="entry name" value="CAP_ED"/>
    <property type="match status" value="1"/>
</dbReference>
<evidence type="ECO:0000313" key="2">
    <source>
        <dbReference type="EMBL" id="PRX57419.1"/>
    </source>
</evidence>
<dbReference type="EMBL" id="PVYX01000001">
    <property type="protein sequence ID" value="PRX57419.1"/>
    <property type="molecule type" value="Genomic_DNA"/>
</dbReference>
<dbReference type="SMART" id="SM00100">
    <property type="entry name" value="cNMP"/>
    <property type="match status" value="1"/>
</dbReference>
<protein>
    <submittedName>
        <fullName evidence="2">CRP-like cAMP-binding protein</fullName>
    </submittedName>
</protein>